<evidence type="ECO:0000313" key="3">
    <source>
        <dbReference type="Proteomes" id="UP000297527"/>
    </source>
</evidence>
<evidence type="ECO:0000313" key="2">
    <source>
        <dbReference type="EMBL" id="TGO51795.1"/>
    </source>
</evidence>
<name>A0A4Z1HSD1_9HELO</name>
<feature type="compositionally biased region" description="Basic and acidic residues" evidence="1">
    <location>
        <begin position="181"/>
        <end position="218"/>
    </location>
</feature>
<gene>
    <name evidence="2" type="ORF">BCON_0154g00150</name>
</gene>
<feature type="compositionally biased region" description="Basic and acidic residues" evidence="1">
    <location>
        <begin position="306"/>
        <end position="337"/>
    </location>
</feature>
<dbReference type="OrthoDB" id="10494494at2759"/>
<comment type="caution">
    <text evidence="2">The sequence shown here is derived from an EMBL/GenBank/DDBJ whole genome shotgun (WGS) entry which is preliminary data.</text>
</comment>
<feature type="compositionally biased region" description="Basic and acidic residues" evidence="1">
    <location>
        <begin position="243"/>
        <end position="266"/>
    </location>
</feature>
<organism evidence="2 3">
    <name type="scientific">Botryotinia convoluta</name>
    <dbReference type="NCBI Taxonomy" id="54673"/>
    <lineage>
        <taxon>Eukaryota</taxon>
        <taxon>Fungi</taxon>
        <taxon>Dikarya</taxon>
        <taxon>Ascomycota</taxon>
        <taxon>Pezizomycotina</taxon>
        <taxon>Leotiomycetes</taxon>
        <taxon>Helotiales</taxon>
        <taxon>Sclerotiniaceae</taxon>
        <taxon>Botryotinia</taxon>
    </lineage>
</organism>
<feature type="compositionally biased region" description="Basic and acidic residues" evidence="1">
    <location>
        <begin position="14"/>
        <end position="32"/>
    </location>
</feature>
<dbReference type="AlphaFoldDB" id="A0A4Z1HSD1"/>
<dbReference type="EMBL" id="PQXN01000154">
    <property type="protein sequence ID" value="TGO51795.1"/>
    <property type="molecule type" value="Genomic_DNA"/>
</dbReference>
<feature type="region of interest" description="Disordered" evidence="1">
    <location>
        <begin position="413"/>
        <end position="438"/>
    </location>
</feature>
<accession>A0A4Z1HSD1</accession>
<feature type="compositionally biased region" description="Polar residues" evidence="1">
    <location>
        <begin position="371"/>
        <end position="385"/>
    </location>
</feature>
<dbReference type="Proteomes" id="UP000297527">
    <property type="component" value="Unassembled WGS sequence"/>
</dbReference>
<evidence type="ECO:0000256" key="1">
    <source>
        <dbReference type="SAM" id="MobiDB-lite"/>
    </source>
</evidence>
<feature type="compositionally biased region" description="Basic and acidic residues" evidence="1">
    <location>
        <begin position="65"/>
        <end position="103"/>
    </location>
</feature>
<sequence>MPQESNPYGGSVGDDGRSRYAESVSDGERSPESIKTIKNPPGWKRGRKKTSRSVDDSKSTSVWVRDSKKYSGDKRGQRGGERDGGRDGENPPRSMKDVKKSSESVKGGENPPGSVKDGGRDGNKGEADDRRKNDDRDPVNDRKSQKYDKKRSADNGRKDNSGSHRLEEDDGQTLVSDGEYGDSKKVGRKMKERDKKEREERREKREEKDVEEEQKMEMGEEIETDLMTQDPIGSSMSTESDDETVRADPENGGRKMESDVRSEHRTRTSRSGQMDVPPPPSGDSDVTVTPRRVRSHVSTGSRTTSHKSDSRRGEEHDVKYKHSARPGDTERPVERSDSATNSDGGRGGKYEIQPNHKVRPQDSRSVVAPPNINNASTQKSSNHGSSAPKVAEKTQYKVPAYSHSKATEKKQLPYTVPVNLLPEGTSEDPNQEESATWKPRKISYQAQYTAVPNQFFTHK</sequence>
<keyword evidence="3" id="KW-1185">Reference proteome</keyword>
<proteinExistence type="predicted"/>
<feature type="region of interest" description="Disordered" evidence="1">
    <location>
        <begin position="1"/>
        <end position="393"/>
    </location>
</feature>
<protein>
    <submittedName>
        <fullName evidence="2">Uncharacterized protein</fullName>
    </submittedName>
</protein>
<feature type="compositionally biased region" description="Basic and acidic residues" evidence="1">
    <location>
        <begin position="117"/>
        <end position="167"/>
    </location>
</feature>
<reference evidence="2 3" key="1">
    <citation type="submission" date="2017-12" db="EMBL/GenBank/DDBJ databases">
        <title>Comparative genomics of Botrytis spp.</title>
        <authorList>
            <person name="Valero-Jimenez C.A."/>
            <person name="Tapia P."/>
            <person name="Veloso J."/>
            <person name="Silva-Moreno E."/>
            <person name="Staats M."/>
            <person name="Valdes J.H."/>
            <person name="Van Kan J.A.L."/>
        </authorList>
    </citation>
    <scope>NUCLEOTIDE SEQUENCE [LARGE SCALE GENOMIC DNA]</scope>
    <source>
        <strain evidence="2 3">MUCL11595</strain>
    </source>
</reference>